<dbReference type="AlphaFoldDB" id="H2ZCD4"/>
<name>H2ZCD4_CIOSA</name>
<evidence type="ECO:0000313" key="1">
    <source>
        <dbReference type="Ensembl" id="ENSCSAVP00000015250.1"/>
    </source>
</evidence>
<dbReference type="GO" id="GO:0033263">
    <property type="term" value="C:CORVET complex"/>
    <property type="evidence" value="ECO:0007669"/>
    <property type="project" value="TreeGrafter"/>
</dbReference>
<protein>
    <submittedName>
        <fullName evidence="1">Uncharacterized protein</fullName>
    </submittedName>
</protein>
<accession>H2ZCD4</accession>
<reference evidence="1" key="3">
    <citation type="submission" date="2025-09" db="UniProtKB">
        <authorList>
            <consortium name="Ensembl"/>
        </authorList>
    </citation>
    <scope>IDENTIFICATION</scope>
</reference>
<dbReference type="PANTHER" id="PTHR12616:SF8">
    <property type="entry name" value="VACUOLAR PROTEIN SORTING-ASSOCIATED PROTEIN 8 HOMOLOG"/>
    <property type="match status" value="1"/>
</dbReference>
<keyword evidence="2" id="KW-1185">Reference proteome</keyword>
<dbReference type="GO" id="GO:0005769">
    <property type="term" value="C:early endosome"/>
    <property type="evidence" value="ECO:0007669"/>
    <property type="project" value="TreeGrafter"/>
</dbReference>
<dbReference type="Ensembl" id="ENSCSAVT00000015424.1">
    <property type="protein sequence ID" value="ENSCSAVP00000015250.1"/>
    <property type="gene ID" value="ENSCSAVG00000008950.1"/>
</dbReference>
<dbReference type="GO" id="GO:0006623">
    <property type="term" value="P:protein targeting to vacuole"/>
    <property type="evidence" value="ECO:0007669"/>
    <property type="project" value="InterPro"/>
</dbReference>
<reference evidence="2" key="1">
    <citation type="submission" date="2003-08" db="EMBL/GenBank/DDBJ databases">
        <authorList>
            <person name="Birren B."/>
            <person name="Nusbaum C."/>
            <person name="Abebe A."/>
            <person name="Abouelleil A."/>
            <person name="Adekoya E."/>
            <person name="Ait-zahra M."/>
            <person name="Allen N."/>
            <person name="Allen T."/>
            <person name="An P."/>
            <person name="Anderson M."/>
            <person name="Anderson S."/>
            <person name="Arachchi H."/>
            <person name="Armbruster J."/>
            <person name="Bachantsang P."/>
            <person name="Baldwin J."/>
            <person name="Barry A."/>
            <person name="Bayul T."/>
            <person name="Blitshsteyn B."/>
            <person name="Bloom T."/>
            <person name="Blye J."/>
            <person name="Boguslavskiy L."/>
            <person name="Borowsky M."/>
            <person name="Boukhgalter B."/>
            <person name="Brunache A."/>
            <person name="Butler J."/>
            <person name="Calixte N."/>
            <person name="Calvo S."/>
            <person name="Camarata J."/>
            <person name="Campo K."/>
            <person name="Chang J."/>
            <person name="Cheshatsang Y."/>
            <person name="Citroen M."/>
            <person name="Collymore A."/>
            <person name="Considine T."/>
            <person name="Cook A."/>
            <person name="Cooke P."/>
            <person name="Corum B."/>
            <person name="Cuomo C."/>
            <person name="David R."/>
            <person name="Dawoe T."/>
            <person name="Degray S."/>
            <person name="Dodge S."/>
            <person name="Dooley K."/>
            <person name="Dorje P."/>
            <person name="Dorjee K."/>
            <person name="Dorris L."/>
            <person name="Duffey N."/>
            <person name="Dupes A."/>
            <person name="Elkins T."/>
            <person name="Engels R."/>
            <person name="Erickson J."/>
            <person name="Farina A."/>
            <person name="Faro S."/>
            <person name="Ferreira P."/>
            <person name="Fischer H."/>
            <person name="Fitzgerald M."/>
            <person name="Foley K."/>
            <person name="Gage D."/>
            <person name="Galagan J."/>
            <person name="Gearin G."/>
            <person name="Gnerre S."/>
            <person name="Gnirke A."/>
            <person name="Goyette A."/>
            <person name="Graham J."/>
            <person name="Grandbois E."/>
            <person name="Gyaltsen K."/>
            <person name="Hafez N."/>
            <person name="Hagopian D."/>
            <person name="Hagos B."/>
            <person name="Hall J."/>
            <person name="Hatcher B."/>
            <person name="Heller A."/>
            <person name="Higgins H."/>
            <person name="Honan T."/>
            <person name="Horn A."/>
            <person name="Houde N."/>
            <person name="Hughes L."/>
            <person name="Hulme W."/>
            <person name="Husby E."/>
            <person name="Iliev I."/>
            <person name="Jaffe D."/>
            <person name="Jones C."/>
            <person name="Kamal M."/>
            <person name="Kamat A."/>
            <person name="Kamvysselis M."/>
            <person name="Karlsson E."/>
            <person name="Kells C."/>
            <person name="Kieu A."/>
            <person name="Kisner P."/>
            <person name="Kodira C."/>
            <person name="Kulbokas E."/>
            <person name="Labutti K."/>
            <person name="Lama D."/>
            <person name="Landers T."/>
            <person name="Leger J."/>
            <person name="Levine S."/>
            <person name="Lewis D."/>
            <person name="Lewis T."/>
            <person name="Lindblad-toh K."/>
            <person name="Liu X."/>
            <person name="Lokyitsang T."/>
            <person name="Lokyitsang Y."/>
            <person name="Lucien O."/>
            <person name="Lui A."/>
            <person name="Ma L.J."/>
            <person name="Mabbitt R."/>
            <person name="Macdonald J."/>
            <person name="Maclean C."/>
            <person name="Major J."/>
            <person name="Manning J."/>
            <person name="Marabella R."/>
            <person name="Maru K."/>
            <person name="Matthews C."/>
            <person name="Mauceli E."/>
            <person name="Mccarthy M."/>
            <person name="Mcdonough S."/>
            <person name="Mcghee T."/>
            <person name="Meldrim J."/>
            <person name="Meneus L."/>
            <person name="Mesirov J."/>
            <person name="Mihalev A."/>
            <person name="Mihova T."/>
            <person name="Mikkelsen T."/>
            <person name="Mlenga V."/>
            <person name="Moru K."/>
            <person name="Mozes J."/>
            <person name="Mulrain L."/>
            <person name="Munson G."/>
            <person name="Naylor J."/>
            <person name="Newes C."/>
            <person name="Nguyen C."/>
            <person name="Nguyen N."/>
            <person name="Nguyen T."/>
            <person name="Nicol R."/>
            <person name="Nielsen C."/>
            <person name="Nizzari M."/>
            <person name="Norbu C."/>
            <person name="Norbu N."/>
            <person name="O'donnell P."/>
            <person name="Okoawo O."/>
            <person name="O'leary S."/>
            <person name="Omotosho B."/>
            <person name="O'neill K."/>
            <person name="Osman S."/>
            <person name="Parker S."/>
            <person name="Perrin D."/>
            <person name="Phunkhang P."/>
            <person name="Piqani B."/>
            <person name="Purcell S."/>
            <person name="Rachupka T."/>
            <person name="Ramasamy U."/>
            <person name="Rameau R."/>
            <person name="Ray V."/>
            <person name="Raymond C."/>
            <person name="Retta R."/>
            <person name="Richardson S."/>
            <person name="Rise C."/>
            <person name="Rodriguez J."/>
            <person name="Rogers J."/>
            <person name="Rogov P."/>
            <person name="Rutman M."/>
            <person name="Schupbach R."/>
            <person name="Seaman C."/>
            <person name="Settipalli S."/>
            <person name="Sharpe T."/>
            <person name="Sheridan J."/>
            <person name="Sherpa N."/>
            <person name="Shi J."/>
            <person name="Smirnov S."/>
            <person name="Smith C."/>
            <person name="Sougnez C."/>
            <person name="Spencer B."/>
            <person name="Stalker J."/>
            <person name="Stange-thomann N."/>
            <person name="Stavropoulos S."/>
            <person name="Stetson K."/>
            <person name="Stone C."/>
            <person name="Stone S."/>
            <person name="Stubbs M."/>
            <person name="Talamas J."/>
            <person name="Tchuinga P."/>
            <person name="Tenzing P."/>
            <person name="Tesfaye S."/>
            <person name="Theodore J."/>
            <person name="Thoulutsang Y."/>
            <person name="Topham K."/>
            <person name="Towey S."/>
            <person name="Tsamla T."/>
            <person name="Tsomo N."/>
            <person name="Vallee D."/>
            <person name="Vassiliev H."/>
            <person name="Venkataraman V."/>
            <person name="Vinson J."/>
            <person name="Vo A."/>
            <person name="Wade C."/>
            <person name="Wang S."/>
            <person name="Wangchuk T."/>
            <person name="Wangdi T."/>
            <person name="Whittaker C."/>
            <person name="Wilkinson J."/>
            <person name="Wu Y."/>
            <person name="Wyman D."/>
            <person name="Yadav S."/>
            <person name="Yang S."/>
            <person name="Yang X."/>
            <person name="Yeager S."/>
            <person name="Yee E."/>
            <person name="Young G."/>
            <person name="Zainoun J."/>
            <person name="Zembeck L."/>
            <person name="Zimmer A."/>
            <person name="Zody M."/>
            <person name="Lander E."/>
        </authorList>
    </citation>
    <scope>NUCLEOTIDE SEQUENCE [LARGE SCALE GENOMIC DNA]</scope>
</reference>
<dbReference type="PANTHER" id="PTHR12616">
    <property type="entry name" value="VACUOLAR PROTEIN SORTING VPS41"/>
    <property type="match status" value="1"/>
</dbReference>
<dbReference type="InterPro" id="IPR045111">
    <property type="entry name" value="Vps41/Vps8"/>
</dbReference>
<dbReference type="GO" id="GO:0030897">
    <property type="term" value="C:HOPS complex"/>
    <property type="evidence" value="ECO:0007669"/>
    <property type="project" value="TreeGrafter"/>
</dbReference>
<sequence>MDSYFDEESTYDAPNPSNDPDTCELYLSLMCQFNRGQVVAFIQECEACRPHKALEIVRRYRVDSATAYLLEKSGDVSAAFNILLSVANEKIKLLNEDDGHLHLQEVMSSVDDVIGLCQRNSSKLQEKQ</sequence>
<reference evidence="1" key="2">
    <citation type="submission" date="2025-08" db="UniProtKB">
        <authorList>
            <consortium name="Ensembl"/>
        </authorList>
    </citation>
    <scope>IDENTIFICATION</scope>
</reference>
<dbReference type="GO" id="GO:0005770">
    <property type="term" value="C:late endosome"/>
    <property type="evidence" value="ECO:0007669"/>
    <property type="project" value="TreeGrafter"/>
</dbReference>
<evidence type="ECO:0000313" key="2">
    <source>
        <dbReference type="Proteomes" id="UP000007875"/>
    </source>
</evidence>
<dbReference type="Proteomes" id="UP000007875">
    <property type="component" value="Unassembled WGS sequence"/>
</dbReference>
<dbReference type="GO" id="GO:0034058">
    <property type="term" value="P:endosomal vesicle fusion"/>
    <property type="evidence" value="ECO:0007669"/>
    <property type="project" value="TreeGrafter"/>
</dbReference>
<dbReference type="GeneTree" id="ENSGT00390000010672"/>
<dbReference type="HOGENOM" id="CLU_1964469_0_0_1"/>
<organism evidence="1 2">
    <name type="scientific">Ciona savignyi</name>
    <name type="common">Pacific transparent sea squirt</name>
    <dbReference type="NCBI Taxonomy" id="51511"/>
    <lineage>
        <taxon>Eukaryota</taxon>
        <taxon>Metazoa</taxon>
        <taxon>Chordata</taxon>
        <taxon>Tunicata</taxon>
        <taxon>Ascidiacea</taxon>
        <taxon>Phlebobranchia</taxon>
        <taxon>Cionidae</taxon>
        <taxon>Ciona</taxon>
    </lineage>
</organism>
<proteinExistence type="predicted"/>